<dbReference type="SUPFAM" id="SSF53822">
    <property type="entry name" value="Periplasmic binding protein-like I"/>
    <property type="match status" value="1"/>
</dbReference>
<dbReference type="EMBL" id="JACHEK010000006">
    <property type="protein sequence ID" value="MBB6145285.1"/>
    <property type="molecule type" value="Genomic_DNA"/>
</dbReference>
<dbReference type="InterPro" id="IPR028082">
    <property type="entry name" value="Peripla_BP_I"/>
</dbReference>
<dbReference type="Proteomes" id="UP000538666">
    <property type="component" value="Unassembled WGS sequence"/>
</dbReference>
<feature type="chain" id="PRO_5032698547" evidence="4">
    <location>
        <begin position="22"/>
        <end position="327"/>
    </location>
</feature>
<feature type="domain" description="Periplasmic binding protein" evidence="5">
    <location>
        <begin position="30"/>
        <end position="286"/>
    </location>
</feature>
<name>A0A841JXI7_9BACT</name>
<dbReference type="Pfam" id="PF13407">
    <property type="entry name" value="Peripla_BP_4"/>
    <property type="match status" value="1"/>
</dbReference>
<evidence type="ECO:0000256" key="4">
    <source>
        <dbReference type="SAM" id="SignalP"/>
    </source>
</evidence>
<dbReference type="RefSeq" id="WP_184084988.1">
    <property type="nucleotide sequence ID" value="NZ_JACHEK010000006.1"/>
</dbReference>
<organism evidence="6 7">
    <name type="scientific">Silvibacterium bohemicum</name>
    <dbReference type="NCBI Taxonomy" id="1577686"/>
    <lineage>
        <taxon>Bacteria</taxon>
        <taxon>Pseudomonadati</taxon>
        <taxon>Acidobacteriota</taxon>
        <taxon>Terriglobia</taxon>
        <taxon>Terriglobales</taxon>
        <taxon>Acidobacteriaceae</taxon>
        <taxon>Silvibacterium</taxon>
    </lineage>
</organism>
<evidence type="ECO:0000313" key="7">
    <source>
        <dbReference type="Proteomes" id="UP000538666"/>
    </source>
</evidence>
<comment type="subcellular location">
    <subcellularLocation>
        <location evidence="1">Cell envelope</location>
    </subcellularLocation>
</comment>
<dbReference type="InterPro" id="IPR025997">
    <property type="entry name" value="SBP_2_dom"/>
</dbReference>
<reference evidence="6 7" key="1">
    <citation type="submission" date="2020-08" db="EMBL/GenBank/DDBJ databases">
        <title>Genomic Encyclopedia of Type Strains, Phase IV (KMG-IV): sequencing the most valuable type-strain genomes for metagenomic binning, comparative biology and taxonomic classification.</title>
        <authorList>
            <person name="Goeker M."/>
        </authorList>
    </citation>
    <scope>NUCLEOTIDE SEQUENCE [LARGE SCALE GENOMIC DNA]</scope>
    <source>
        <strain evidence="6 7">DSM 103733</strain>
    </source>
</reference>
<evidence type="ECO:0000256" key="1">
    <source>
        <dbReference type="ARBA" id="ARBA00004196"/>
    </source>
</evidence>
<dbReference type="AlphaFoldDB" id="A0A841JXI7"/>
<dbReference type="Gene3D" id="3.40.50.2300">
    <property type="match status" value="2"/>
</dbReference>
<gene>
    <name evidence="6" type="ORF">HNQ77_003243</name>
</gene>
<evidence type="ECO:0000313" key="6">
    <source>
        <dbReference type="EMBL" id="MBB6145285.1"/>
    </source>
</evidence>
<accession>A0A841JXI7</accession>
<evidence type="ECO:0000259" key="5">
    <source>
        <dbReference type="Pfam" id="PF13407"/>
    </source>
</evidence>
<comment type="similarity">
    <text evidence="2">Belongs to the bacterial solute-binding protein 2 family.</text>
</comment>
<feature type="signal peptide" evidence="4">
    <location>
        <begin position="1"/>
        <end position="21"/>
    </location>
</feature>
<evidence type="ECO:0000256" key="2">
    <source>
        <dbReference type="ARBA" id="ARBA00007639"/>
    </source>
</evidence>
<comment type="caution">
    <text evidence="6">The sequence shown here is derived from an EMBL/GenBank/DDBJ whole genome shotgun (WGS) entry which is preliminary data.</text>
</comment>
<keyword evidence="7" id="KW-1185">Reference proteome</keyword>
<dbReference type="PANTHER" id="PTHR46847">
    <property type="entry name" value="D-ALLOSE-BINDING PERIPLASMIC PROTEIN-RELATED"/>
    <property type="match status" value="1"/>
</dbReference>
<dbReference type="PANTHER" id="PTHR46847:SF1">
    <property type="entry name" value="D-ALLOSE-BINDING PERIPLASMIC PROTEIN-RELATED"/>
    <property type="match status" value="1"/>
</dbReference>
<evidence type="ECO:0000256" key="3">
    <source>
        <dbReference type="ARBA" id="ARBA00022729"/>
    </source>
</evidence>
<proteinExistence type="inferred from homology"/>
<dbReference type="GO" id="GO:0030313">
    <property type="term" value="C:cell envelope"/>
    <property type="evidence" value="ECO:0007669"/>
    <property type="project" value="UniProtKB-SubCell"/>
</dbReference>
<keyword evidence="3 4" id="KW-0732">Signal</keyword>
<sequence length="327" mass="35253">MKISKSILMSLAAVLMALPLACRKQSPAVAIIPRTTATLLWEPMHLGAVETARAKEIQIYWNAPADEGDSERQLGILKSCAAGKYRGIIFAPDETLDSRSAVLDLVRRRIPVVLVDDELGPPAGPFLSYVSNDETKGAELAAARVASILRGHGSIAVIGISPRSESGVSREEAFEKALSQAAPDVQISDRRFGDTVVAHQQQIAQQILHAPDRVDAIVALTATATRGAYYARTASVPHSSVPIVGFDQDALLPLRSGDVDSVVVQDTRTIGQTAMANLDAQMRGEKTAPLTLVAPLLMTRETVDSPGIRHLWQFADYSWEQQGTDKQ</sequence>
<dbReference type="GO" id="GO:0030246">
    <property type="term" value="F:carbohydrate binding"/>
    <property type="evidence" value="ECO:0007669"/>
    <property type="project" value="UniProtKB-ARBA"/>
</dbReference>
<protein>
    <submittedName>
        <fullName evidence="6">Ribose transport system substrate-binding protein</fullName>
    </submittedName>
</protein>